<dbReference type="AlphaFoldDB" id="A0A0B0NJ18"/>
<dbReference type="EMBL" id="KN396453">
    <property type="protein sequence ID" value="KHG11779.1"/>
    <property type="molecule type" value="Genomic_DNA"/>
</dbReference>
<sequence length="23" mass="2970">MYRLWSRSKMASLISMYRLWSRF</sequence>
<accession>A0A0B0NJ18</accession>
<dbReference type="Proteomes" id="UP000032142">
    <property type="component" value="Unassembled WGS sequence"/>
</dbReference>
<gene>
    <name evidence="1" type="ORF">F383_14412</name>
</gene>
<organism evidence="1 2">
    <name type="scientific">Gossypium arboreum</name>
    <name type="common">Tree cotton</name>
    <name type="synonym">Gossypium nanking</name>
    <dbReference type="NCBI Taxonomy" id="29729"/>
    <lineage>
        <taxon>Eukaryota</taxon>
        <taxon>Viridiplantae</taxon>
        <taxon>Streptophyta</taxon>
        <taxon>Embryophyta</taxon>
        <taxon>Tracheophyta</taxon>
        <taxon>Spermatophyta</taxon>
        <taxon>Magnoliopsida</taxon>
        <taxon>eudicotyledons</taxon>
        <taxon>Gunneridae</taxon>
        <taxon>Pentapetalae</taxon>
        <taxon>rosids</taxon>
        <taxon>malvids</taxon>
        <taxon>Malvales</taxon>
        <taxon>Malvaceae</taxon>
        <taxon>Malvoideae</taxon>
        <taxon>Gossypium</taxon>
    </lineage>
</organism>
<name>A0A0B0NJ18_GOSAR</name>
<protein>
    <submittedName>
        <fullName evidence="1">Uncharacterized protein</fullName>
    </submittedName>
</protein>
<reference evidence="2" key="1">
    <citation type="submission" date="2014-09" db="EMBL/GenBank/DDBJ databases">
        <authorList>
            <person name="Mudge J."/>
            <person name="Ramaraj T."/>
            <person name="Lindquist I.E."/>
            <person name="Bharti A.K."/>
            <person name="Sundararajan A."/>
            <person name="Cameron C.T."/>
            <person name="Woodward J.E."/>
            <person name="May G.D."/>
            <person name="Brubaker C."/>
            <person name="Broadhvest J."/>
            <person name="Wilkins T.A."/>
        </authorList>
    </citation>
    <scope>NUCLEOTIDE SEQUENCE</scope>
    <source>
        <strain evidence="2">cv. AKA8401</strain>
    </source>
</reference>
<proteinExistence type="predicted"/>
<keyword evidence="2" id="KW-1185">Reference proteome</keyword>
<evidence type="ECO:0000313" key="1">
    <source>
        <dbReference type="EMBL" id="KHG11779.1"/>
    </source>
</evidence>
<evidence type="ECO:0000313" key="2">
    <source>
        <dbReference type="Proteomes" id="UP000032142"/>
    </source>
</evidence>